<feature type="transmembrane region" description="Helical" evidence="1">
    <location>
        <begin position="221"/>
        <end position="243"/>
    </location>
</feature>
<dbReference type="RefSeq" id="WP_230500912.1">
    <property type="nucleotide sequence ID" value="NZ_CAKJTJ010000007.1"/>
</dbReference>
<keyword evidence="1" id="KW-0472">Membrane</keyword>
<dbReference type="Proteomes" id="UP000789833">
    <property type="component" value="Unassembled WGS sequence"/>
</dbReference>
<name>A0ABM8YMA8_9BACI</name>
<protein>
    <recommendedName>
        <fullName evidence="4">ABC transporter permease</fullName>
    </recommendedName>
</protein>
<keyword evidence="1" id="KW-1133">Transmembrane helix</keyword>
<feature type="transmembrane region" description="Helical" evidence="1">
    <location>
        <begin position="12"/>
        <end position="35"/>
    </location>
</feature>
<gene>
    <name evidence="2" type="ORF">BACCIP111883_01780</name>
</gene>
<evidence type="ECO:0008006" key="4">
    <source>
        <dbReference type="Google" id="ProtNLM"/>
    </source>
</evidence>
<feature type="transmembrane region" description="Helical" evidence="1">
    <location>
        <begin position="140"/>
        <end position="160"/>
    </location>
</feature>
<feature type="transmembrane region" description="Helical" evidence="1">
    <location>
        <begin position="255"/>
        <end position="277"/>
    </location>
</feature>
<proteinExistence type="predicted"/>
<keyword evidence="1" id="KW-0812">Transmembrane</keyword>
<sequence length="744" mass="87319">MKFLKLLHFEGAFTLKNWFFMLGPFIYLLGMALWFNNNSQTSTDFYTIITEFLSIGHTLSLGIIFLASVLAIRREKQTVLLDWTNSLPNSFLSIVLAKYLALFIYSSVYSLLFFATFYWLGRDFDKPFAYLMEQGIQLTIQSQLSYGVSIALGMVLAVLISNRIVYIIVFCAWMFGTFFMEGFIITSYNLYFLKTFHLNQFFLDSTSSDDWGYRLNQKEKLYSQVFVFFFSLLLLAITIIKSSTDRITSYRNKKWILFAIVVVITFASFMPYGNLWANRLQNYNYLKATAKQEEYYSYDQASFENFYDVESYHLHVTRTGNSTFTVHAELLIPKNDHSEINFSLYPTFEIESIKWNGQPISFEKKNYLIQLPPLEQENINRIEVIYKGSLNEWGYINSQERNYAFLHKNDMFFPSYIGWYPLPGDYAIYTIVDNEFDSYLYNILYNRLFILQQNLPDSDYYVELQGFQQQVYSSGERKVEDGKQVFSNLKAKGITLLSNQNVIEADNILPFPVISTPANAKKLGEELNDLSQAVQYFSSWLDISEVHSIKLAYLPSLRITGMESYPTNQLDKTLFFENKIASITYIDEELVDVTMLDLKTQLLSYMLFKEFGVSTNHSEADVLQGINEAYLVVLFKDLYNYEWDDFYIFNWSSSNYLSASSHLSWNLNLEEQTTLEAIDKMIDEYHPNYNERIILMIIKEIEKGNLDKVKVLLKEIYWDIQTNKKDSFTYFEWLNYWKNTFESG</sequence>
<keyword evidence="3" id="KW-1185">Reference proteome</keyword>
<organism evidence="2 3">
    <name type="scientific">Sutcliffiella rhizosphaerae</name>
    <dbReference type="NCBI Taxonomy" id="2880967"/>
    <lineage>
        <taxon>Bacteria</taxon>
        <taxon>Bacillati</taxon>
        <taxon>Bacillota</taxon>
        <taxon>Bacilli</taxon>
        <taxon>Bacillales</taxon>
        <taxon>Bacillaceae</taxon>
        <taxon>Sutcliffiella</taxon>
    </lineage>
</organism>
<accession>A0ABM8YMA8</accession>
<feature type="transmembrane region" description="Helical" evidence="1">
    <location>
        <begin position="55"/>
        <end position="72"/>
    </location>
</feature>
<reference evidence="2 3" key="1">
    <citation type="submission" date="2021-10" db="EMBL/GenBank/DDBJ databases">
        <authorList>
            <person name="Criscuolo A."/>
        </authorList>
    </citation>
    <scope>NUCLEOTIDE SEQUENCE [LARGE SCALE GENOMIC DNA]</scope>
    <source>
        <strain evidence="3">CIP 111883</strain>
    </source>
</reference>
<evidence type="ECO:0000313" key="3">
    <source>
        <dbReference type="Proteomes" id="UP000789833"/>
    </source>
</evidence>
<evidence type="ECO:0000256" key="1">
    <source>
        <dbReference type="SAM" id="Phobius"/>
    </source>
</evidence>
<dbReference type="EMBL" id="CAKJTJ010000007">
    <property type="protein sequence ID" value="CAG9621008.1"/>
    <property type="molecule type" value="Genomic_DNA"/>
</dbReference>
<feature type="transmembrane region" description="Helical" evidence="1">
    <location>
        <begin position="99"/>
        <end position="120"/>
    </location>
</feature>
<evidence type="ECO:0000313" key="2">
    <source>
        <dbReference type="EMBL" id="CAG9621008.1"/>
    </source>
</evidence>
<comment type="caution">
    <text evidence="2">The sequence shown here is derived from an EMBL/GenBank/DDBJ whole genome shotgun (WGS) entry which is preliminary data.</text>
</comment>
<feature type="transmembrane region" description="Helical" evidence="1">
    <location>
        <begin position="167"/>
        <end position="191"/>
    </location>
</feature>